<dbReference type="PANTHER" id="PTHR24302:SF15">
    <property type="entry name" value="FATTY-ACID PEROXYGENASE"/>
    <property type="match status" value="1"/>
</dbReference>
<evidence type="ECO:0000256" key="5">
    <source>
        <dbReference type="ARBA" id="ARBA00022723"/>
    </source>
</evidence>
<dbReference type="PRINTS" id="PR00463">
    <property type="entry name" value="EP450I"/>
</dbReference>
<accession>A0AAE0ZVH7</accession>
<dbReference type="Pfam" id="PF00067">
    <property type="entry name" value="p450"/>
    <property type="match status" value="1"/>
</dbReference>
<gene>
    <name evidence="14" type="ORF">RRG08_046789</name>
</gene>
<keyword evidence="4 10" id="KW-0349">Heme</keyword>
<feature type="region of interest" description="Disordered" evidence="12">
    <location>
        <begin position="24"/>
        <end position="43"/>
    </location>
</feature>
<organism evidence="14 15">
    <name type="scientific">Elysia crispata</name>
    <name type="common">lettuce slug</name>
    <dbReference type="NCBI Taxonomy" id="231223"/>
    <lineage>
        <taxon>Eukaryota</taxon>
        <taxon>Metazoa</taxon>
        <taxon>Spiralia</taxon>
        <taxon>Lophotrochozoa</taxon>
        <taxon>Mollusca</taxon>
        <taxon>Gastropoda</taxon>
        <taxon>Heterobranchia</taxon>
        <taxon>Euthyneura</taxon>
        <taxon>Panpulmonata</taxon>
        <taxon>Sacoglossa</taxon>
        <taxon>Placobranchoidea</taxon>
        <taxon>Plakobranchidae</taxon>
        <taxon>Elysia</taxon>
    </lineage>
</organism>
<dbReference type="InterPro" id="IPR001128">
    <property type="entry name" value="Cyt_P450"/>
</dbReference>
<feature type="transmembrane region" description="Helical" evidence="13">
    <location>
        <begin position="355"/>
        <end position="378"/>
    </location>
</feature>
<evidence type="ECO:0000256" key="1">
    <source>
        <dbReference type="ARBA" id="ARBA00004174"/>
    </source>
</evidence>
<evidence type="ECO:0000256" key="7">
    <source>
        <dbReference type="ARBA" id="ARBA00023002"/>
    </source>
</evidence>
<sequence>MKSCSRKGLYLAISKLTEADHGVKAGNAASQSKREEPDPVRRPVSVTQRPLITCHRLSRENDGWDVYITDSSCCPDCGLTSNSLLCLTPPSSKLFGHFLEGIKYGIFDVQTHFYSMFKDKKVYGWYDFKTPTIVLRDLDLIKDICVKHFGNFSNRRAVVRFEPPFDENLLTIFGDHWKRVRSTVSPTFSSGRLKKMSRHIERNAKLFQRVLHQKQESNEEIELKEMMSRVTMDTIASTGFGLDVDSLNHPDNEFSKHAKAFLNPNVGLFLISYVVPFLGKILNAVGMKFISQNSSDYFKNVIEAALQERKESGNAGKLHDFLDLVINAEEKETGEADEKSKVLASLSHNEILSQALTFILAGYDTVSSVLAFTLFLLAMHPKHQRLVQEELDLKLGDSDQEDTVPDYEGVQNLLYLDQCINETMRLFPPGILLDRVCNEEITLHGVRFPKGMPVILPIYAIHRDPEIWVDPDEFKPERFSPEAKEARHQFSYFPFGQGPRNCIGMRLGQLELKIVLASMLRHFDVVPCQKTVYPIKLSQWQLAAKDGLWVKLESRTRKQQ</sequence>
<keyword evidence="8 10" id="KW-0408">Iron</keyword>
<evidence type="ECO:0000256" key="9">
    <source>
        <dbReference type="ARBA" id="ARBA00043906"/>
    </source>
</evidence>
<dbReference type="CDD" id="cd11055">
    <property type="entry name" value="CYP3A-like"/>
    <property type="match status" value="1"/>
</dbReference>
<dbReference type="GO" id="GO:0020037">
    <property type="term" value="F:heme binding"/>
    <property type="evidence" value="ECO:0007669"/>
    <property type="project" value="InterPro"/>
</dbReference>
<dbReference type="GO" id="GO:0005789">
    <property type="term" value="C:endoplasmic reticulum membrane"/>
    <property type="evidence" value="ECO:0007669"/>
    <property type="project" value="UniProtKB-SubCell"/>
</dbReference>
<comment type="cofactor">
    <cofactor evidence="10">
        <name>heme</name>
        <dbReference type="ChEBI" id="CHEBI:30413"/>
    </cofactor>
</comment>
<evidence type="ECO:0000256" key="10">
    <source>
        <dbReference type="PIRSR" id="PIRSR602401-1"/>
    </source>
</evidence>
<evidence type="ECO:0000256" key="13">
    <source>
        <dbReference type="SAM" id="Phobius"/>
    </source>
</evidence>
<dbReference type="GO" id="GO:0008395">
    <property type="term" value="F:steroid hydroxylase activity"/>
    <property type="evidence" value="ECO:0007669"/>
    <property type="project" value="TreeGrafter"/>
</dbReference>
<protein>
    <recommendedName>
        <fullName evidence="16">Cytochrome P450</fullName>
    </recommendedName>
</protein>
<keyword evidence="13" id="KW-0812">Transmembrane</keyword>
<dbReference type="FunFam" id="1.10.630.10:FF:000042">
    <property type="entry name" value="Cytochrome P450"/>
    <property type="match status" value="1"/>
</dbReference>
<keyword evidence="6" id="KW-0492">Microsome</keyword>
<dbReference type="Gene3D" id="1.10.630.10">
    <property type="entry name" value="Cytochrome P450"/>
    <property type="match status" value="1"/>
</dbReference>
<dbReference type="PANTHER" id="PTHR24302">
    <property type="entry name" value="CYTOCHROME P450 FAMILY 3"/>
    <property type="match status" value="1"/>
</dbReference>
<evidence type="ECO:0008006" key="16">
    <source>
        <dbReference type="Google" id="ProtNLM"/>
    </source>
</evidence>
<dbReference type="InterPro" id="IPR002401">
    <property type="entry name" value="Cyt_P450_E_grp-I"/>
</dbReference>
<dbReference type="InterPro" id="IPR017972">
    <property type="entry name" value="Cyt_P450_CS"/>
</dbReference>
<dbReference type="InterPro" id="IPR036396">
    <property type="entry name" value="Cyt_P450_sf"/>
</dbReference>
<dbReference type="SUPFAM" id="SSF48264">
    <property type="entry name" value="Cytochrome P450"/>
    <property type="match status" value="1"/>
</dbReference>
<feature type="compositionally biased region" description="Basic and acidic residues" evidence="12">
    <location>
        <begin position="32"/>
        <end position="41"/>
    </location>
</feature>
<evidence type="ECO:0000256" key="12">
    <source>
        <dbReference type="SAM" id="MobiDB-lite"/>
    </source>
</evidence>
<dbReference type="Proteomes" id="UP001283361">
    <property type="component" value="Unassembled WGS sequence"/>
</dbReference>
<keyword evidence="5 10" id="KW-0479">Metal-binding</keyword>
<keyword evidence="15" id="KW-1185">Reference proteome</keyword>
<evidence type="ECO:0000313" key="15">
    <source>
        <dbReference type="Proteomes" id="UP001283361"/>
    </source>
</evidence>
<comment type="similarity">
    <text evidence="3 11">Belongs to the cytochrome P450 family.</text>
</comment>
<keyword evidence="13" id="KW-1133">Transmembrane helix</keyword>
<name>A0AAE0ZVH7_9GAST</name>
<keyword evidence="7 11" id="KW-0560">Oxidoreductase</keyword>
<evidence type="ECO:0000256" key="6">
    <source>
        <dbReference type="ARBA" id="ARBA00022848"/>
    </source>
</evidence>
<evidence type="ECO:0000256" key="3">
    <source>
        <dbReference type="ARBA" id="ARBA00010617"/>
    </source>
</evidence>
<proteinExistence type="inferred from homology"/>
<evidence type="ECO:0000256" key="4">
    <source>
        <dbReference type="ARBA" id="ARBA00022617"/>
    </source>
</evidence>
<comment type="caution">
    <text evidence="14">The sequence shown here is derived from an EMBL/GenBank/DDBJ whole genome shotgun (WGS) entry which is preliminary data.</text>
</comment>
<dbReference type="EMBL" id="JAWDGP010003248">
    <property type="protein sequence ID" value="KAK3776122.1"/>
    <property type="molecule type" value="Genomic_DNA"/>
</dbReference>
<dbReference type="AlphaFoldDB" id="A0AAE0ZVH7"/>
<keyword evidence="6" id="KW-0256">Endoplasmic reticulum</keyword>
<feature type="binding site" description="axial binding residue" evidence="10">
    <location>
        <position position="502"/>
    </location>
    <ligand>
        <name>heme</name>
        <dbReference type="ChEBI" id="CHEBI:30413"/>
    </ligand>
    <ligandPart>
        <name>Fe</name>
        <dbReference type="ChEBI" id="CHEBI:18248"/>
    </ligandPart>
</feature>
<keyword evidence="11" id="KW-0503">Monooxygenase</keyword>
<reference evidence="14" key="1">
    <citation type="journal article" date="2023" name="G3 (Bethesda)">
        <title>A reference genome for the long-term kleptoplast-retaining sea slug Elysia crispata morphotype clarki.</title>
        <authorList>
            <person name="Eastman K.E."/>
            <person name="Pendleton A.L."/>
            <person name="Shaikh M.A."/>
            <person name="Suttiyut T."/>
            <person name="Ogas R."/>
            <person name="Tomko P."/>
            <person name="Gavelis G."/>
            <person name="Widhalm J.R."/>
            <person name="Wisecaver J.H."/>
        </authorList>
    </citation>
    <scope>NUCLEOTIDE SEQUENCE</scope>
    <source>
        <strain evidence="14">ECLA1</strain>
    </source>
</reference>
<keyword evidence="13" id="KW-0472">Membrane</keyword>
<dbReference type="GO" id="GO:0005506">
    <property type="term" value="F:iron ion binding"/>
    <property type="evidence" value="ECO:0007669"/>
    <property type="project" value="InterPro"/>
</dbReference>
<evidence type="ECO:0000256" key="8">
    <source>
        <dbReference type="ARBA" id="ARBA00023004"/>
    </source>
</evidence>
<evidence type="ECO:0000256" key="2">
    <source>
        <dbReference type="ARBA" id="ARBA00004406"/>
    </source>
</evidence>
<dbReference type="PRINTS" id="PR00385">
    <property type="entry name" value="P450"/>
</dbReference>
<evidence type="ECO:0000256" key="11">
    <source>
        <dbReference type="RuleBase" id="RU000461"/>
    </source>
</evidence>
<dbReference type="InterPro" id="IPR050705">
    <property type="entry name" value="Cytochrome_P450_3A"/>
</dbReference>
<comment type="function">
    <text evidence="9">Cytochromes P450 are a group of heme-thiolate monooxygenases. They oxidize a variety of structurally unrelated compounds, including steroids, fatty acids, and xenobiotics.</text>
</comment>
<comment type="subcellular location">
    <subcellularLocation>
        <location evidence="2">Endoplasmic reticulum membrane</location>
        <topology evidence="2">Peripheral membrane protein</topology>
    </subcellularLocation>
    <subcellularLocation>
        <location evidence="1">Microsome membrane</location>
        <topology evidence="1">Peripheral membrane protein</topology>
    </subcellularLocation>
</comment>
<dbReference type="PROSITE" id="PS00086">
    <property type="entry name" value="CYTOCHROME_P450"/>
    <property type="match status" value="1"/>
</dbReference>
<dbReference type="GO" id="GO:0016705">
    <property type="term" value="F:oxidoreductase activity, acting on paired donors, with incorporation or reduction of molecular oxygen"/>
    <property type="evidence" value="ECO:0007669"/>
    <property type="project" value="InterPro"/>
</dbReference>
<evidence type="ECO:0000313" key="14">
    <source>
        <dbReference type="EMBL" id="KAK3776122.1"/>
    </source>
</evidence>